<feature type="compositionally biased region" description="Basic and acidic residues" evidence="1">
    <location>
        <begin position="560"/>
        <end position="570"/>
    </location>
</feature>
<gene>
    <name evidence="3" type="ORF">LTR09_003824</name>
</gene>
<feature type="compositionally biased region" description="Polar residues" evidence="1">
    <location>
        <begin position="195"/>
        <end position="204"/>
    </location>
</feature>
<feature type="compositionally biased region" description="Pro residues" evidence="1">
    <location>
        <begin position="355"/>
        <end position="364"/>
    </location>
</feature>
<sequence>MKLPFAQAGGQQLPRSNVFEDGLRYGTAVVEKMTRTLVARSVSTCQPGNNSAICEKPVSDTNNTTLPIVLGAVIPITCAICVFVYLHRRNNKKQAIEDANDPHKSLDFGVESNGHSKSKRGLMGGRRADVPEMKISDFGGHDPMRPERGVRGLSMDFVSNPYLLPAGLQGSGESIHSMSRAMPDENDPYRPVTFVRSSTDTSRSPRLFNDHASVYSSSTVQTGNEKSSLVANARPMSQSFPKRGDSRSTTSPVDDNQTRELHSMQRGIPPNRKTSPSPQNLSDITETIPPRKDSQKGPPPPLPPLPAEHYEQMLPSRTSTSSAGRPPRKASLAAAGLRPINVRASDASYYGDDLPAPPLPPPKVIEPENDDYDIDPAQIYTGRFSIDTPAPSQQFRVPDQDKRVSVMGLRPLPREDPQENAEQRANRIRSFYKEYFNDSRPNPQQGFYEDYDPQYLDAAVYDHDVGDCVIPQAPFAQPMGRRAMTPPPRGAAHFGGPDHSRHFSTMSGGRGPPRGRPAQRAPKQKLPPPKALTSLPTPYMLREDTALIMNPIDFAPPTSFREHQNGRRPDSPSGIARPYSPAVKAYSPLVPAFDDLAPMPSPHHLRKSGTFTSLDFAPPRFQGQTGSGASDAGSIRSARSGISPMQMDAVRAGAYRVSRIPKEYVTSRDDLAGQLRPKMNLTSPA</sequence>
<feature type="transmembrane region" description="Helical" evidence="2">
    <location>
        <begin position="66"/>
        <end position="86"/>
    </location>
</feature>
<evidence type="ECO:0000313" key="3">
    <source>
        <dbReference type="EMBL" id="KAK3055271.1"/>
    </source>
</evidence>
<feature type="region of interest" description="Disordered" evidence="1">
    <location>
        <begin position="178"/>
        <end position="309"/>
    </location>
</feature>
<evidence type="ECO:0000256" key="2">
    <source>
        <dbReference type="SAM" id="Phobius"/>
    </source>
</evidence>
<feature type="compositionally biased region" description="Pro residues" evidence="1">
    <location>
        <begin position="297"/>
        <end position="306"/>
    </location>
</feature>
<evidence type="ECO:0000313" key="4">
    <source>
        <dbReference type="Proteomes" id="UP001271007"/>
    </source>
</evidence>
<protein>
    <submittedName>
        <fullName evidence="3">Uncharacterized protein</fullName>
    </submittedName>
</protein>
<feature type="region of interest" description="Disordered" evidence="1">
    <location>
        <begin position="315"/>
        <end position="334"/>
    </location>
</feature>
<dbReference type="EMBL" id="JAWDJX010000009">
    <property type="protein sequence ID" value="KAK3055271.1"/>
    <property type="molecule type" value="Genomic_DNA"/>
</dbReference>
<feature type="compositionally biased region" description="Polar residues" evidence="1">
    <location>
        <begin position="272"/>
        <end position="285"/>
    </location>
</feature>
<keyword evidence="2" id="KW-0812">Transmembrane</keyword>
<dbReference type="PANTHER" id="PTHR42088">
    <property type="entry name" value="YALI0F10131P"/>
    <property type="match status" value="1"/>
</dbReference>
<feature type="region of interest" description="Disordered" evidence="1">
    <location>
        <begin position="485"/>
        <end position="536"/>
    </location>
</feature>
<proteinExistence type="predicted"/>
<feature type="region of interest" description="Disordered" evidence="1">
    <location>
        <begin position="556"/>
        <end position="577"/>
    </location>
</feature>
<name>A0AAJ0GB45_9PEZI</name>
<evidence type="ECO:0000256" key="1">
    <source>
        <dbReference type="SAM" id="MobiDB-lite"/>
    </source>
</evidence>
<dbReference type="Proteomes" id="UP001271007">
    <property type="component" value="Unassembled WGS sequence"/>
</dbReference>
<feature type="compositionally biased region" description="Polar residues" evidence="1">
    <location>
        <begin position="214"/>
        <end position="240"/>
    </location>
</feature>
<comment type="caution">
    <text evidence="3">The sequence shown here is derived from an EMBL/GenBank/DDBJ whole genome shotgun (WGS) entry which is preliminary data.</text>
</comment>
<dbReference type="PANTHER" id="PTHR42088:SF1">
    <property type="entry name" value="YALI0F10131P"/>
    <property type="match status" value="1"/>
</dbReference>
<feature type="region of interest" description="Disordered" evidence="1">
    <location>
        <begin position="348"/>
        <end position="375"/>
    </location>
</feature>
<keyword evidence="2" id="KW-0472">Membrane</keyword>
<reference evidence="3" key="1">
    <citation type="submission" date="2023-04" db="EMBL/GenBank/DDBJ databases">
        <title>Black Yeasts Isolated from many extreme environments.</title>
        <authorList>
            <person name="Coleine C."/>
            <person name="Stajich J.E."/>
            <person name="Selbmann L."/>
        </authorList>
    </citation>
    <scope>NUCLEOTIDE SEQUENCE</scope>
    <source>
        <strain evidence="3">CCFEE 5312</strain>
    </source>
</reference>
<dbReference type="AlphaFoldDB" id="A0AAJ0GB45"/>
<feature type="region of interest" description="Disordered" evidence="1">
    <location>
        <begin position="666"/>
        <end position="685"/>
    </location>
</feature>
<keyword evidence="4" id="KW-1185">Reference proteome</keyword>
<accession>A0AAJ0GB45</accession>
<organism evidence="3 4">
    <name type="scientific">Extremus antarcticus</name>
    <dbReference type="NCBI Taxonomy" id="702011"/>
    <lineage>
        <taxon>Eukaryota</taxon>
        <taxon>Fungi</taxon>
        <taxon>Dikarya</taxon>
        <taxon>Ascomycota</taxon>
        <taxon>Pezizomycotina</taxon>
        <taxon>Dothideomycetes</taxon>
        <taxon>Dothideomycetidae</taxon>
        <taxon>Mycosphaerellales</taxon>
        <taxon>Extremaceae</taxon>
        <taxon>Extremus</taxon>
    </lineage>
</organism>
<keyword evidence="2" id="KW-1133">Transmembrane helix</keyword>